<accession>A0AAV6V9A2</accession>
<dbReference type="PANTHER" id="PTHR10174">
    <property type="entry name" value="ALPHA-TOCOPHEROL TRANSFER PROTEIN-RELATED"/>
    <property type="match status" value="1"/>
</dbReference>
<dbReference type="PRINTS" id="PR00180">
    <property type="entry name" value="CRETINALDHBP"/>
</dbReference>
<proteinExistence type="predicted"/>
<evidence type="ECO:0000313" key="2">
    <source>
        <dbReference type="EMBL" id="KAG8193057.1"/>
    </source>
</evidence>
<dbReference type="SUPFAM" id="SSF52087">
    <property type="entry name" value="CRAL/TRIO domain"/>
    <property type="match status" value="1"/>
</dbReference>
<name>A0AAV6V9A2_9ARAC</name>
<feature type="domain" description="CRAL-TRIO" evidence="1">
    <location>
        <begin position="97"/>
        <end position="261"/>
    </location>
</feature>
<gene>
    <name evidence="2" type="ORF">JTE90_028169</name>
</gene>
<dbReference type="InterPro" id="IPR036273">
    <property type="entry name" value="CRAL/TRIO_N_dom_sf"/>
</dbReference>
<dbReference type="Gene3D" id="3.40.525.10">
    <property type="entry name" value="CRAL-TRIO lipid binding domain"/>
    <property type="match status" value="1"/>
</dbReference>
<comment type="caution">
    <text evidence="2">The sequence shown here is derived from an EMBL/GenBank/DDBJ whole genome shotgun (WGS) entry which is preliminary data.</text>
</comment>
<dbReference type="CDD" id="cd00170">
    <property type="entry name" value="SEC14"/>
    <property type="match status" value="1"/>
</dbReference>
<dbReference type="InterPro" id="IPR001251">
    <property type="entry name" value="CRAL-TRIO_dom"/>
</dbReference>
<dbReference type="Gene3D" id="1.10.8.20">
    <property type="entry name" value="N-terminal domain of phosphatidylinositol transfer protein sec14p"/>
    <property type="match status" value="1"/>
</dbReference>
<sequence>MSSEVQMYPFIMDHLPEEYCLVAQVQLKETPEKRTKFIDELATMAKANKILSGIDFHPDFLLQFLRVSKFNIEVAFARLYKFIYFRKKNPSFFKGVEDSKMNSSPSYRVVSPLPYRNPEGCAISIIKLGQWDSNEMTYKELISIVYMVLQQALRDPMTQINGIKLIIDFENVTYSYLKFCTPKHLYQIVQLFLECSPSRFKQFHCVNGNMVMKMGWAVLQSFMSEKLKKRVFFHDQMHDLLCFIPKRNLPKEYGGVIEEPYLEEWLKEANIQMNMCTISGQPNFY</sequence>
<evidence type="ECO:0000259" key="1">
    <source>
        <dbReference type="PROSITE" id="PS50191"/>
    </source>
</evidence>
<dbReference type="GO" id="GO:1902936">
    <property type="term" value="F:phosphatidylinositol bisphosphate binding"/>
    <property type="evidence" value="ECO:0007669"/>
    <property type="project" value="TreeGrafter"/>
</dbReference>
<protein>
    <recommendedName>
        <fullName evidence="1">CRAL-TRIO domain-containing protein</fullName>
    </recommendedName>
</protein>
<dbReference type="Gene3D" id="1.20.5.1200">
    <property type="entry name" value="Alpha-tocopherol transfer"/>
    <property type="match status" value="1"/>
</dbReference>
<dbReference type="InterPro" id="IPR036865">
    <property type="entry name" value="CRAL-TRIO_dom_sf"/>
</dbReference>
<evidence type="ECO:0000313" key="3">
    <source>
        <dbReference type="Proteomes" id="UP000827092"/>
    </source>
</evidence>
<dbReference type="Proteomes" id="UP000827092">
    <property type="component" value="Unassembled WGS sequence"/>
</dbReference>
<dbReference type="SUPFAM" id="SSF46938">
    <property type="entry name" value="CRAL/TRIO N-terminal domain"/>
    <property type="match status" value="1"/>
</dbReference>
<dbReference type="Pfam" id="PF00650">
    <property type="entry name" value="CRAL_TRIO"/>
    <property type="match status" value="1"/>
</dbReference>
<dbReference type="GO" id="GO:0016020">
    <property type="term" value="C:membrane"/>
    <property type="evidence" value="ECO:0007669"/>
    <property type="project" value="TreeGrafter"/>
</dbReference>
<dbReference type="PROSITE" id="PS50191">
    <property type="entry name" value="CRAL_TRIO"/>
    <property type="match status" value="1"/>
</dbReference>
<dbReference type="SMART" id="SM00516">
    <property type="entry name" value="SEC14"/>
    <property type="match status" value="1"/>
</dbReference>
<dbReference type="PANTHER" id="PTHR10174:SF130">
    <property type="entry name" value="ALPHA-TOCOPHEROL TRANSFER PROTEIN-LIKE"/>
    <property type="match status" value="1"/>
</dbReference>
<dbReference type="EMBL" id="JAFNEN010000132">
    <property type="protein sequence ID" value="KAG8193057.1"/>
    <property type="molecule type" value="Genomic_DNA"/>
</dbReference>
<reference evidence="2 3" key="1">
    <citation type="journal article" date="2022" name="Nat. Ecol. Evol.">
        <title>A masculinizing supergene underlies an exaggerated male reproductive morph in a spider.</title>
        <authorList>
            <person name="Hendrickx F."/>
            <person name="De Corte Z."/>
            <person name="Sonet G."/>
            <person name="Van Belleghem S.M."/>
            <person name="Kostlbacher S."/>
            <person name="Vangestel C."/>
        </authorList>
    </citation>
    <scope>NUCLEOTIDE SEQUENCE [LARGE SCALE GENOMIC DNA]</scope>
    <source>
        <strain evidence="2">W744_W776</strain>
    </source>
</reference>
<dbReference type="AlphaFoldDB" id="A0AAV6V9A2"/>
<organism evidence="2 3">
    <name type="scientific">Oedothorax gibbosus</name>
    <dbReference type="NCBI Taxonomy" id="931172"/>
    <lineage>
        <taxon>Eukaryota</taxon>
        <taxon>Metazoa</taxon>
        <taxon>Ecdysozoa</taxon>
        <taxon>Arthropoda</taxon>
        <taxon>Chelicerata</taxon>
        <taxon>Arachnida</taxon>
        <taxon>Araneae</taxon>
        <taxon>Araneomorphae</taxon>
        <taxon>Entelegynae</taxon>
        <taxon>Araneoidea</taxon>
        <taxon>Linyphiidae</taxon>
        <taxon>Erigoninae</taxon>
        <taxon>Oedothorax</taxon>
    </lineage>
</organism>
<keyword evidence="3" id="KW-1185">Reference proteome</keyword>